<gene>
    <name evidence="1" type="ORF">L1049_007373</name>
</gene>
<dbReference type="Proteomes" id="UP001415857">
    <property type="component" value="Unassembled WGS sequence"/>
</dbReference>
<dbReference type="GO" id="GO:0019464">
    <property type="term" value="P:glycine decarboxylation via glycine cleavage system"/>
    <property type="evidence" value="ECO:0007669"/>
    <property type="project" value="InterPro"/>
</dbReference>
<sequence>MVGIGIRVEAVGKANAGAIVEKEKLEKNLIRDCDVVYIELLEVGAAVIQRSSFGVVESVKATSDIDSPISRKVVEVNEELNNSLGLVSHLMYIIACDTD</sequence>
<dbReference type="AlphaFoldDB" id="A0AAP0R1L5"/>
<dbReference type="InterPro" id="IPR033753">
    <property type="entry name" value="GCV_H/Fam206"/>
</dbReference>
<evidence type="ECO:0000313" key="1">
    <source>
        <dbReference type="EMBL" id="KAK9265470.1"/>
    </source>
</evidence>
<dbReference type="InterPro" id="IPR002930">
    <property type="entry name" value="GCV_H"/>
</dbReference>
<dbReference type="InterPro" id="IPR011053">
    <property type="entry name" value="Single_hybrid_motif"/>
</dbReference>
<dbReference type="GO" id="GO:0005960">
    <property type="term" value="C:glycine cleavage complex"/>
    <property type="evidence" value="ECO:0007669"/>
    <property type="project" value="InterPro"/>
</dbReference>
<dbReference type="EMBL" id="JBBPBK010000389">
    <property type="protein sequence ID" value="KAK9265470.1"/>
    <property type="molecule type" value="Genomic_DNA"/>
</dbReference>
<reference evidence="1 2" key="1">
    <citation type="journal article" date="2024" name="Plant J.">
        <title>Genome sequences and population genomics reveal climatic adaptation and genomic divergence between two closely related sweetgum species.</title>
        <authorList>
            <person name="Xu W.Q."/>
            <person name="Ren C.Q."/>
            <person name="Zhang X.Y."/>
            <person name="Comes H.P."/>
            <person name="Liu X.H."/>
            <person name="Li Y.G."/>
            <person name="Kettle C.J."/>
            <person name="Jalonen R."/>
            <person name="Gaisberger H."/>
            <person name="Ma Y.Z."/>
            <person name="Qiu Y.X."/>
        </authorList>
    </citation>
    <scope>NUCLEOTIDE SEQUENCE [LARGE SCALE GENOMIC DNA]</scope>
    <source>
        <strain evidence="1">Hangzhou</strain>
    </source>
</reference>
<name>A0AAP0R1L5_LIQFO</name>
<dbReference type="Gene3D" id="2.40.50.100">
    <property type="match status" value="1"/>
</dbReference>
<dbReference type="PANTHER" id="PTHR11715">
    <property type="entry name" value="GLYCINE CLEAVAGE SYSTEM H PROTEIN"/>
    <property type="match status" value="1"/>
</dbReference>
<keyword evidence="2" id="KW-1185">Reference proteome</keyword>
<dbReference type="PANTHER" id="PTHR11715:SF3">
    <property type="entry name" value="GLYCINE CLEAVAGE SYSTEM H PROTEIN-RELATED"/>
    <property type="match status" value="1"/>
</dbReference>
<protein>
    <submittedName>
        <fullName evidence="1">Uncharacterized protein</fullName>
    </submittedName>
</protein>
<proteinExistence type="predicted"/>
<dbReference type="GO" id="GO:0009249">
    <property type="term" value="P:protein lipoylation"/>
    <property type="evidence" value="ECO:0007669"/>
    <property type="project" value="TreeGrafter"/>
</dbReference>
<organism evidence="1 2">
    <name type="scientific">Liquidambar formosana</name>
    <name type="common">Formosan gum</name>
    <dbReference type="NCBI Taxonomy" id="63359"/>
    <lineage>
        <taxon>Eukaryota</taxon>
        <taxon>Viridiplantae</taxon>
        <taxon>Streptophyta</taxon>
        <taxon>Embryophyta</taxon>
        <taxon>Tracheophyta</taxon>
        <taxon>Spermatophyta</taxon>
        <taxon>Magnoliopsida</taxon>
        <taxon>eudicotyledons</taxon>
        <taxon>Gunneridae</taxon>
        <taxon>Pentapetalae</taxon>
        <taxon>Saxifragales</taxon>
        <taxon>Altingiaceae</taxon>
        <taxon>Liquidambar</taxon>
    </lineage>
</organism>
<evidence type="ECO:0000313" key="2">
    <source>
        <dbReference type="Proteomes" id="UP001415857"/>
    </source>
</evidence>
<accession>A0AAP0R1L5</accession>
<dbReference type="SUPFAM" id="SSF51230">
    <property type="entry name" value="Single hybrid motif"/>
    <property type="match status" value="1"/>
</dbReference>
<dbReference type="Pfam" id="PF01597">
    <property type="entry name" value="GCV_H"/>
    <property type="match status" value="1"/>
</dbReference>
<dbReference type="GO" id="GO:0005739">
    <property type="term" value="C:mitochondrion"/>
    <property type="evidence" value="ECO:0007669"/>
    <property type="project" value="TreeGrafter"/>
</dbReference>
<comment type="caution">
    <text evidence="1">The sequence shown here is derived from an EMBL/GenBank/DDBJ whole genome shotgun (WGS) entry which is preliminary data.</text>
</comment>